<dbReference type="InterPro" id="IPR024526">
    <property type="entry name" value="DUF3807"/>
</dbReference>
<feature type="compositionally biased region" description="Basic and acidic residues" evidence="1">
    <location>
        <begin position="92"/>
        <end position="104"/>
    </location>
</feature>
<reference evidence="2 3" key="1">
    <citation type="submission" date="2024-07" db="EMBL/GenBank/DDBJ databases">
        <title>Draft sequence of the Neodothiora populina.</title>
        <authorList>
            <person name="Drown D.D."/>
            <person name="Schuette U.S."/>
            <person name="Buechlein A.B."/>
            <person name="Rusch D.R."/>
            <person name="Winton L.W."/>
            <person name="Adams G.A."/>
        </authorList>
    </citation>
    <scope>NUCLEOTIDE SEQUENCE [LARGE SCALE GENOMIC DNA]</scope>
    <source>
        <strain evidence="2 3">CPC 39397</strain>
    </source>
</reference>
<organism evidence="2 3">
    <name type="scientific">Neodothiora populina</name>
    <dbReference type="NCBI Taxonomy" id="2781224"/>
    <lineage>
        <taxon>Eukaryota</taxon>
        <taxon>Fungi</taxon>
        <taxon>Dikarya</taxon>
        <taxon>Ascomycota</taxon>
        <taxon>Pezizomycotina</taxon>
        <taxon>Dothideomycetes</taxon>
        <taxon>Dothideomycetidae</taxon>
        <taxon>Dothideales</taxon>
        <taxon>Dothioraceae</taxon>
        <taxon>Neodothiora</taxon>
    </lineage>
</organism>
<accession>A0ABR3PQ89</accession>
<feature type="region of interest" description="Disordered" evidence="1">
    <location>
        <begin position="172"/>
        <end position="201"/>
    </location>
</feature>
<dbReference type="Proteomes" id="UP001562354">
    <property type="component" value="Unassembled WGS sequence"/>
</dbReference>
<name>A0ABR3PQ89_9PEZI</name>
<gene>
    <name evidence="2" type="ORF">AAFC00_001746</name>
</gene>
<dbReference type="PANTHER" id="PTHR40642">
    <property type="entry name" value="YALI0F31295P"/>
    <property type="match status" value="1"/>
</dbReference>
<dbReference type="GeneID" id="95975449"/>
<dbReference type="RefSeq" id="XP_069204485.1">
    <property type="nucleotide sequence ID" value="XM_069340973.1"/>
</dbReference>
<dbReference type="Pfam" id="PF12720">
    <property type="entry name" value="DUF3807"/>
    <property type="match status" value="1"/>
</dbReference>
<evidence type="ECO:0000313" key="3">
    <source>
        <dbReference type="Proteomes" id="UP001562354"/>
    </source>
</evidence>
<dbReference type="PANTHER" id="PTHR40642:SF1">
    <property type="entry name" value="YALI0F31295P"/>
    <property type="match status" value="1"/>
</dbReference>
<keyword evidence="3" id="KW-1185">Reference proteome</keyword>
<sequence>MAGGGDQPFAFPVPIVTTDDLQSFHSLHFGSAAKPPTVTLEQEYEEDDGLGYYPDGVKRTLTDDQIAMFRHTEVQVILREKRRAQDAAETSEPDRPAQTDERTRPAATAAYDKGGNPSDSASTEQSKRKWEHFIDNSTENPGNLTHRRMARELDELQDHSVDLAYGEDEVQIPKKSLSSKPKQRPFQWPTLGQNATTTTNV</sequence>
<proteinExistence type="predicted"/>
<feature type="compositionally biased region" description="Basic and acidic residues" evidence="1">
    <location>
        <begin position="125"/>
        <end position="134"/>
    </location>
</feature>
<evidence type="ECO:0000256" key="1">
    <source>
        <dbReference type="SAM" id="MobiDB-lite"/>
    </source>
</evidence>
<dbReference type="EMBL" id="JBFMKM010000001">
    <property type="protein sequence ID" value="KAL1311636.1"/>
    <property type="molecule type" value="Genomic_DNA"/>
</dbReference>
<comment type="caution">
    <text evidence="2">The sequence shown here is derived from an EMBL/GenBank/DDBJ whole genome shotgun (WGS) entry which is preliminary data.</text>
</comment>
<evidence type="ECO:0000313" key="2">
    <source>
        <dbReference type="EMBL" id="KAL1311636.1"/>
    </source>
</evidence>
<feature type="region of interest" description="Disordered" evidence="1">
    <location>
        <begin position="80"/>
        <end position="144"/>
    </location>
</feature>
<protein>
    <submittedName>
        <fullName evidence="2">Uncharacterized protein</fullName>
    </submittedName>
</protein>
<feature type="compositionally biased region" description="Polar residues" evidence="1">
    <location>
        <begin position="190"/>
        <end position="201"/>
    </location>
</feature>